<comment type="caution">
    <text evidence="4">The sequence shown here is derived from an EMBL/GenBank/DDBJ whole genome shotgun (WGS) entry which is preliminary data.</text>
</comment>
<reference evidence="4" key="1">
    <citation type="journal article" date="2020" name="Microb. Genom.">
        <title>Genetic diversity of clinical and environmental Mucorales isolates obtained from an investigation of mucormycosis cases among solid organ transplant recipients.</title>
        <authorList>
            <person name="Nguyen M.H."/>
            <person name="Kaul D."/>
            <person name="Muto C."/>
            <person name="Cheng S.J."/>
            <person name="Richter R.A."/>
            <person name="Bruno V.M."/>
            <person name="Liu G."/>
            <person name="Beyhan S."/>
            <person name="Sundermann A.J."/>
            <person name="Mounaud S."/>
            <person name="Pasculle A.W."/>
            <person name="Nierman W.C."/>
            <person name="Driscoll E."/>
            <person name="Cumbie R."/>
            <person name="Clancy C.J."/>
            <person name="Dupont C.L."/>
        </authorList>
    </citation>
    <scope>NUCLEOTIDE SEQUENCE</scope>
    <source>
        <strain evidence="4">GL11</strain>
    </source>
</reference>
<dbReference type="Proteomes" id="UP000716291">
    <property type="component" value="Unassembled WGS sequence"/>
</dbReference>
<dbReference type="SMART" id="SM01116">
    <property type="entry name" value="Cyanate_lyase"/>
    <property type="match status" value="1"/>
</dbReference>
<sequence length="124" mass="13692">MNNQIHLSPLQQRMFLAKDTRKLSFQQIGDAIGCDEVFAAAIFYGQAKPTDDQIRSLSAVLNVPTQHLAEELGSHYYPTRGGQVLINSKFGDGIMSAIDFKAHVDRVEDSEGDRVKITLDGEAL</sequence>
<dbReference type="PRINTS" id="PR01693">
    <property type="entry name" value="CYANASE"/>
</dbReference>
<evidence type="ECO:0000256" key="1">
    <source>
        <dbReference type="ARBA" id="ARBA00003561"/>
    </source>
</evidence>
<dbReference type="InterPro" id="IPR003712">
    <property type="entry name" value="Cyanate_lyase_C"/>
</dbReference>
<accession>A0A9P6XB13</accession>
<dbReference type="AlphaFoldDB" id="A0A9P6XB13"/>
<keyword evidence="2" id="KW-0456">Lyase</keyword>
<evidence type="ECO:0000256" key="2">
    <source>
        <dbReference type="ARBA" id="ARBA00023239"/>
    </source>
</evidence>
<dbReference type="Gene3D" id="3.30.1160.10">
    <property type="entry name" value="Cyanate lyase, C-terminal domain"/>
    <property type="match status" value="1"/>
</dbReference>
<evidence type="ECO:0000313" key="5">
    <source>
        <dbReference type="Proteomes" id="UP000716291"/>
    </source>
</evidence>
<organism evidence="4 5">
    <name type="scientific">Rhizopus oryzae</name>
    <name type="common">Mucormycosis agent</name>
    <name type="synonym">Rhizopus arrhizus var. delemar</name>
    <dbReference type="NCBI Taxonomy" id="64495"/>
    <lineage>
        <taxon>Eukaryota</taxon>
        <taxon>Fungi</taxon>
        <taxon>Fungi incertae sedis</taxon>
        <taxon>Mucoromycota</taxon>
        <taxon>Mucoromycotina</taxon>
        <taxon>Mucoromycetes</taxon>
        <taxon>Mucorales</taxon>
        <taxon>Mucorineae</taxon>
        <taxon>Rhizopodaceae</taxon>
        <taxon>Rhizopus</taxon>
    </lineage>
</organism>
<dbReference type="PANTHER" id="PTHR34186">
    <property type="entry name" value="CYANATE HYDRATASE"/>
    <property type="match status" value="1"/>
</dbReference>
<dbReference type="Pfam" id="PF02560">
    <property type="entry name" value="Cyanate_lyase"/>
    <property type="match status" value="1"/>
</dbReference>
<proteinExistence type="predicted"/>
<dbReference type="InterPro" id="IPR008076">
    <property type="entry name" value="Cyanase"/>
</dbReference>
<dbReference type="PANTHER" id="PTHR34186:SF2">
    <property type="entry name" value="CYANATE HYDRATASE"/>
    <property type="match status" value="1"/>
</dbReference>
<dbReference type="GO" id="GO:0008824">
    <property type="term" value="F:cyanate hydratase activity"/>
    <property type="evidence" value="ECO:0007669"/>
    <property type="project" value="InterPro"/>
</dbReference>
<dbReference type="GO" id="GO:0003677">
    <property type="term" value="F:DNA binding"/>
    <property type="evidence" value="ECO:0007669"/>
    <property type="project" value="InterPro"/>
</dbReference>
<gene>
    <name evidence="4" type="ORF">G6F64_005332</name>
</gene>
<dbReference type="OrthoDB" id="10019422at2759"/>
<dbReference type="SUPFAM" id="SSF47413">
    <property type="entry name" value="lambda repressor-like DNA-binding domains"/>
    <property type="match status" value="1"/>
</dbReference>
<keyword evidence="5" id="KW-1185">Reference proteome</keyword>
<evidence type="ECO:0000313" key="4">
    <source>
        <dbReference type="EMBL" id="KAG1309409.1"/>
    </source>
</evidence>
<name>A0A9P6XB13_RHIOR</name>
<feature type="domain" description="Cyanate lyase C-terminal" evidence="3">
    <location>
        <begin position="58"/>
        <end position="124"/>
    </location>
</feature>
<dbReference type="InterPro" id="IPR010982">
    <property type="entry name" value="Lambda_DNA-bd_dom_sf"/>
</dbReference>
<comment type="function">
    <text evidence="1">Catalyzes the reaction of cyanate with bicarbonate to produce ammonia and carbon dioxide.</text>
</comment>
<evidence type="ECO:0000259" key="3">
    <source>
        <dbReference type="SMART" id="SM01116"/>
    </source>
</evidence>
<dbReference type="InterPro" id="IPR036581">
    <property type="entry name" value="Cyanate_lyase_C_sf"/>
</dbReference>
<dbReference type="EMBL" id="JAANQT010000642">
    <property type="protein sequence ID" value="KAG1309409.1"/>
    <property type="molecule type" value="Genomic_DNA"/>
</dbReference>
<dbReference type="SUPFAM" id="SSF55234">
    <property type="entry name" value="Cyanase C-terminal domain"/>
    <property type="match status" value="1"/>
</dbReference>
<protein>
    <recommendedName>
        <fullName evidence="3">Cyanate lyase C-terminal domain-containing protein</fullName>
    </recommendedName>
</protein>